<evidence type="ECO:0000313" key="2">
    <source>
        <dbReference type="EMBL" id="QHT69940.1"/>
    </source>
</evidence>
<dbReference type="Proteomes" id="UP000480178">
    <property type="component" value="Chromosome"/>
</dbReference>
<sequence>MKKYLGIALLCFVAMSSYSQCPSTVYVRDLGKYARVERCQKDKGEAINMVISFHTEETYNYGKWRSYYANGAPREEGFITLEFLMNTKMRQPGYLGYKSKPYVEKRVGKWIYWDTKGNQTVEFYQ</sequence>
<proteinExistence type="predicted"/>
<gene>
    <name evidence="2" type="ORF">GXP67_26485</name>
</gene>
<name>A0A6C0GR09_9BACT</name>
<keyword evidence="1" id="KW-0732">Signal</keyword>
<keyword evidence="3" id="KW-1185">Reference proteome</keyword>
<protein>
    <submittedName>
        <fullName evidence="2">Uncharacterized protein</fullName>
    </submittedName>
</protein>
<organism evidence="2 3">
    <name type="scientific">Rhodocytophaga rosea</name>
    <dbReference type="NCBI Taxonomy" id="2704465"/>
    <lineage>
        <taxon>Bacteria</taxon>
        <taxon>Pseudomonadati</taxon>
        <taxon>Bacteroidota</taxon>
        <taxon>Cytophagia</taxon>
        <taxon>Cytophagales</taxon>
        <taxon>Rhodocytophagaceae</taxon>
        <taxon>Rhodocytophaga</taxon>
    </lineage>
</organism>
<evidence type="ECO:0000256" key="1">
    <source>
        <dbReference type="SAM" id="SignalP"/>
    </source>
</evidence>
<evidence type="ECO:0000313" key="3">
    <source>
        <dbReference type="Proteomes" id="UP000480178"/>
    </source>
</evidence>
<dbReference type="EMBL" id="CP048222">
    <property type="protein sequence ID" value="QHT69940.1"/>
    <property type="molecule type" value="Genomic_DNA"/>
</dbReference>
<dbReference type="KEGG" id="rhoz:GXP67_26485"/>
<feature type="signal peptide" evidence="1">
    <location>
        <begin position="1"/>
        <end position="19"/>
    </location>
</feature>
<accession>A0A6C0GR09</accession>
<feature type="chain" id="PRO_5025637237" evidence="1">
    <location>
        <begin position="20"/>
        <end position="125"/>
    </location>
</feature>
<dbReference type="AlphaFoldDB" id="A0A6C0GR09"/>
<dbReference type="RefSeq" id="WP_162445923.1">
    <property type="nucleotide sequence ID" value="NZ_CP048222.1"/>
</dbReference>
<reference evidence="2 3" key="1">
    <citation type="submission" date="2020-01" db="EMBL/GenBank/DDBJ databases">
        <authorList>
            <person name="Kim M.K."/>
        </authorList>
    </citation>
    <scope>NUCLEOTIDE SEQUENCE [LARGE SCALE GENOMIC DNA]</scope>
    <source>
        <strain evidence="2 3">172606-1</strain>
    </source>
</reference>